<name>A0A562D5V6_9GAMM</name>
<feature type="domain" description="Lipoyl-binding" evidence="11">
    <location>
        <begin position="85"/>
        <end position="161"/>
    </location>
</feature>
<dbReference type="NCBIfam" id="TIGR00531">
    <property type="entry name" value="BCCP"/>
    <property type="match status" value="1"/>
</dbReference>
<dbReference type="PROSITE" id="PS50968">
    <property type="entry name" value="BIOTINYL_LIPOYL"/>
    <property type="match status" value="1"/>
</dbReference>
<keyword evidence="8 9" id="KW-0092">Biotin</keyword>
<evidence type="ECO:0000259" key="11">
    <source>
        <dbReference type="PROSITE" id="PS50968"/>
    </source>
</evidence>
<sequence length="161" mass="16659">MDLRKIKKLIDLLEESNLAEIEIKEGEESVRLSRIPQGVAVAAPAASLEVRSPAAAPAAAPMPMSSPVEAATGGTPKPGSDLPPGQVVRAPMVGTFYAAPAPDKPAFVTVGQQVKAGDTLGIIEAMKMFNPIEADVSGTVVAILCESGQPVEFDQPLFVIG</sequence>
<evidence type="ECO:0000256" key="4">
    <source>
        <dbReference type="ARBA" id="ARBA00022516"/>
    </source>
</evidence>
<evidence type="ECO:0000256" key="9">
    <source>
        <dbReference type="RuleBase" id="RU364072"/>
    </source>
</evidence>
<dbReference type="EMBL" id="VLJS01000093">
    <property type="protein sequence ID" value="TWH05147.1"/>
    <property type="molecule type" value="Genomic_DNA"/>
</dbReference>
<dbReference type="InterPro" id="IPR011053">
    <property type="entry name" value="Single_hybrid_motif"/>
</dbReference>
<keyword evidence="4 9" id="KW-0444">Lipid biosynthesis</keyword>
<dbReference type="UniPathway" id="UPA00094"/>
<dbReference type="InterPro" id="IPR001882">
    <property type="entry name" value="Biotin_BS"/>
</dbReference>
<feature type="region of interest" description="Disordered" evidence="10">
    <location>
        <begin position="58"/>
        <end position="85"/>
    </location>
</feature>
<evidence type="ECO:0000256" key="8">
    <source>
        <dbReference type="ARBA" id="ARBA00023267"/>
    </source>
</evidence>
<dbReference type="InterPro" id="IPR000089">
    <property type="entry name" value="Biotin_lipoyl"/>
</dbReference>
<dbReference type="OrthoDB" id="9811735at2"/>
<comment type="function">
    <text evidence="1 9">This protein is a component of the acetyl coenzyme A carboxylase complex; first, biotin carboxylase catalyzes the carboxylation of the carrier protein and then the transcarboxylase transfers the carboxyl group to form malonyl-CoA.</text>
</comment>
<dbReference type="GO" id="GO:0006633">
    <property type="term" value="P:fatty acid biosynthetic process"/>
    <property type="evidence" value="ECO:0007669"/>
    <property type="project" value="UniProtKB-UniPathway"/>
</dbReference>
<keyword evidence="7 9" id="KW-0275">Fatty acid biosynthesis</keyword>
<organism evidence="12 13">
    <name type="scientific">Pseudoxanthomonas taiwanensis J19</name>
    <dbReference type="NCBI Taxonomy" id="935569"/>
    <lineage>
        <taxon>Bacteria</taxon>
        <taxon>Pseudomonadati</taxon>
        <taxon>Pseudomonadota</taxon>
        <taxon>Gammaproteobacteria</taxon>
        <taxon>Lysobacterales</taxon>
        <taxon>Lysobacteraceae</taxon>
        <taxon>Pseudoxanthomonas</taxon>
    </lineage>
</organism>
<dbReference type="Gene3D" id="2.40.50.100">
    <property type="match status" value="1"/>
</dbReference>
<dbReference type="SUPFAM" id="SSF51230">
    <property type="entry name" value="Single hybrid motif"/>
    <property type="match status" value="1"/>
</dbReference>
<dbReference type="PANTHER" id="PTHR45266:SF3">
    <property type="entry name" value="OXALOACETATE DECARBOXYLASE ALPHA CHAIN"/>
    <property type="match status" value="1"/>
</dbReference>
<evidence type="ECO:0000256" key="5">
    <source>
        <dbReference type="ARBA" id="ARBA00022832"/>
    </source>
</evidence>
<feature type="compositionally biased region" description="Low complexity" evidence="10">
    <location>
        <begin position="58"/>
        <end position="67"/>
    </location>
</feature>
<dbReference type="Proteomes" id="UP000321583">
    <property type="component" value="Unassembled WGS sequence"/>
</dbReference>
<dbReference type="PROSITE" id="PS00188">
    <property type="entry name" value="BIOTIN"/>
    <property type="match status" value="1"/>
</dbReference>
<comment type="pathway">
    <text evidence="2 9">Lipid metabolism; fatty acid biosynthesis.</text>
</comment>
<evidence type="ECO:0000256" key="1">
    <source>
        <dbReference type="ARBA" id="ARBA00003761"/>
    </source>
</evidence>
<comment type="caution">
    <text evidence="12">The sequence shown here is derived from an EMBL/GenBank/DDBJ whole genome shotgun (WGS) entry which is preliminary data.</text>
</comment>
<dbReference type="PRINTS" id="PR01071">
    <property type="entry name" value="ACOABIOTINCC"/>
</dbReference>
<evidence type="ECO:0000256" key="7">
    <source>
        <dbReference type="ARBA" id="ARBA00023160"/>
    </source>
</evidence>
<evidence type="ECO:0000256" key="10">
    <source>
        <dbReference type="SAM" id="MobiDB-lite"/>
    </source>
</evidence>
<dbReference type="GO" id="GO:0003989">
    <property type="term" value="F:acetyl-CoA carboxylase activity"/>
    <property type="evidence" value="ECO:0007669"/>
    <property type="project" value="InterPro"/>
</dbReference>
<gene>
    <name evidence="12" type="ORF">L613_006100000030</name>
</gene>
<proteinExistence type="predicted"/>
<dbReference type="Pfam" id="PF00364">
    <property type="entry name" value="Biotin_lipoyl"/>
    <property type="match status" value="1"/>
</dbReference>
<keyword evidence="13" id="KW-1185">Reference proteome</keyword>
<accession>A0A562D5V6</accession>
<dbReference type="FunFam" id="2.40.50.100:FF:000003">
    <property type="entry name" value="Acetyl-CoA carboxylase biotin carboxyl carrier protein"/>
    <property type="match status" value="1"/>
</dbReference>
<keyword evidence="6 9" id="KW-0443">Lipid metabolism</keyword>
<dbReference type="PANTHER" id="PTHR45266">
    <property type="entry name" value="OXALOACETATE DECARBOXYLASE ALPHA CHAIN"/>
    <property type="match status" value="1"/>
</dbReference>
<keyword evidence="5 9" id="KW-0276">Fatty acid metabolism</keyword>
<evidence type="ECO:0000256" key="3">
    <source>
        <dbReference type="ARBA" id="ARBA00017562"/>
    </source>
</evidence>
<dbReference type="AlphaFoldDB" id="A0A562D5V6"/>
<protein>
    <recommendedName>
        <fullName evidence="3 9">Biotin carboxyl carrier protein of acetyl-CoA carboxylase</fullName>
    </recommendedName>
</protein>
<evidence type="ECO:0000256" key="2">
    <source>
        <dbReference type="ARBA" id="ARBA00005194"/>
    </source>
</evidence>
<evidence type="ECO:0000256" key="6">
    <source>
        <dbReference type="ARBA" id="ARBA00023098"/>
    </source>
</evidence>
<reference evidence="12 13" key="1">
    <citation type="submission" date="2019-07" db="EMBL/GenBank/DDBJ databases">
        <title>Genome sequencing of lignin-degrading bacterial isolates.</title>
        <authorList>
            <person name="Gladden J."/>
        </authorList>
    </citation>
    <scope>NUCLEOTIDE SEQUENCE [LARGE SCALE GENOMIC DNA]</scope>
    <source>
        <strain evidence="12 13">J19</strain>
    </source>
</reference>
<dbReference type="InterPro" id="IPR001249">
    <property type="entry name" value="AcCoA_biotinCC"/>
</dbReference>
<dbReference type="RefSeq" id="WP_019398819.1">
    <property type="nucleotide sequence ID" value="NZ_VLJS01000093.1"/>
</dbReference>
<evidence type="ECO:0000313" key="12">
    <source>
        <dbReference type="EMBL" id="TWH05147.1"/>
    </source>
</evidence>
<dbReference type="InterPro" id="IPR050709">
    <property type="entry name" value="Biotin_Carboxyl_Carrier/Decarb"/>
</dbReference>
<dbReference type="CDD" id="cd06850">
    <property type="entry name" value="biotinyl_domain"/>
    <property type="match status" value="1"/>
</dbReference>
<dbReference type="GO" id="GO:0009317">
    <property type="term" value="C:acetyl-CoA carboxylase complex"/>
    <property type="evidence" value="ECO:0007669"/>
    <property type="project" value="InterPro"/>
</dbReference>
<evidence type="ECO:0000313" key="13">
    <source>
        <dbReference type="Proteomes" id="UP000321583"/>
    </source>
</evidence>